<evidence type="ECO:0000256" key="8">
    <source>
        <dbReference type="ARBA" id="ARBA00023136"/>
    </source>
</evidence>
<reference evidence="12 13" key="1">
    <citation type="submission" date="2019-06" db="EMBL/GenBank/DDBJ databases">
        <title>Sorghum-associated microbial communities from plants grown in Nebraska, USA.</title>
        <authorList>
            <person name="Schachtman D."/>
        </authorList>
    </citation>
    <scope>NUCLEOTIDE SEQUENCE [LARGE SCALE GENOMIC DNA]</scope>
    <source>
        <strain evidence="12 13">1225</strain>
    </source>
</reference>
<sequence>MNFFESLLLILLVAVVLLQLSRRLAVPYPSMLALAGVAVALVPGAPYLALDPETALALFIAPALLDAAFDFPISTARRFWLPLVVFALGGVIVTAAFVGLAGHLFLGLPIAAAVVLGAIVAPPDAAAATAVLSGMSIPRSTDAVLRGESLFNDAAALLIFSAGLSIQSAGGIDTEVSVRLLLAVPGGIALGVAAAWIIRKLNVFLTGTLGGNLMQFVQTFLLWILAEKLHLSAVLAIVAFAMTLANTGDTLSSARMRVQSYAVWTAVVFVLNVVAFMLMGMQVRDIVADMSPAHLMEAITFAALIVVIVILARFAVCLSFNLFEHWLARQQNRLPRATPRQAILASWCGMRGLVTLATAFALPADFPQRDVVVLTAFAVVLATLVFQGLTLAPVIRWLGLDRRGQGAEELTRLRRRIAQAGIARLDNETDPDAERLRDKFRLEQEAYDDPTRAASVDNYRRLVLTVIAGQRAALEELRIAYELTVDEYNLLLEEIDWRELSVLPEDARRIEET</sequence>
<comment type="subcellular location">
    <subcellularLocation>
        <location evidence="1">Cell membrane</location>
        <topology evidence="1">Multi-pass membrane protein</topology>
    </subcellularLocation>
</comment>
<dbReference type="PANTHER" id="PTHR10110:SF86">
    <property type="entry name" value="SODIUM_HYDROGEN EXCHANGER 7"/>
    <property type="match status" value="1"/>
</dbReference>
<evidence type="ECO:0000256" key="4">
    <source>
        <dbReference type="ARBA" id="ARBA00022692"/>
    </source>
</evidence>
<keyword evidence="13" id="KW-1185">Reference proteome</keyword>
<keyword evidence="5 10" id="KW-1133">Transmembrane helix</keyword>
<evidence type="ECO:0000256" key="1">
    <source>
        <dbReference type="ARBA" id="ARBA00004651"/>
    </source>
</evidence>
<keyword evidence="3" id="KW-1003">Cell membrane</keyword>
<dbReference type="GO" id="GO:0015385">
    <property type="term" value="F:sodium:proton antiporter activity"/>
    <property type="evidence" value="ECO:0007669"/>
    <property type="project" value="InterPro"/>
</dbReference>
<dbReference type="GO" id="GO:0051453">
    <property type="term" value="P:regulation of intracellular pH"/>
    <property type="evidence" value="ECO:0007669"/>
    <property type="project" value="TreeGrafter"/>
</dbReference>
<feature type="transmembrane region" description="Helical" evidence="10">
    <location>
        <begin position="261"/>
        <end position="279"/>
    </location>
</feature>
<feature type="transmembrane region" description="Helical" evidence="10">
    <location>
        <begin position="110"/>
        <end position="133"/>
    </location>
</feature>
<keyword evidence="8 10" id="KW-0472">Membrane</keyword>
<accession>A0A561QWC5</accession>
<keyword evidence="6" id="KW-0915">Sodium</keyword>
<organism evidence="12 13">
    <name type="scientific">Neorhizobium alkalisoli</name>
    <dbReference type="NCBI Taxonomy" id="528178"/>
    <lineage>
        <taxon>Bacteria</taxon>
        <taxon>Pseudomonadati</taxon>
        <taxon>Pseudomonadota</taxon>
        <taxon>Alphaproteobacteria</taxon>
        <taxon>Hyphomicrobiales</taxon>
        <taxon>Rhizobiaceae</taxon>
        <taxon>Rhizobium/Agrobacterium group</taxon>
        <taxon>Neorhizobium</taxon>
    </lineage>
</organism>
<keyword evidence="7" id="KW-0406">Ion transport</keyword>
<dbReference type="OrthoDB" id="9809206at2"/>
<feature type="transmembrane region" description="Helical" evidence="10">
    <location>
        <begin position="154"/>
        <end position="172"/>
    </location>
</feature>
<dbReference type="Pfam" id="PF00999">
    <property type="entry name" value="Na_H_Exchanger"/>
    <property type="match status" value="1"/>
</dbReference>
<feature type="domain" description="Cation/H+ exchanger transmembrane" evidence="11">
    <location>
        <begin position="11"/>
        <end position="397"/>
    </location>
</feature>
<dbReference type="GO" id="GO:0098719">
    <property type="term" value="P:sodium ion import across plasma membrane"/>
    <property type="evidence" value="ECO:0007669"/>
    <property type="project" value="TreeGrafter"/>
</dbReference>
<dbReference type="AlphaFoldDB" id="A0A561QWC5"/>
<feature type="transmembrane region" description="Helical" evidence="10">
    <location>
        <begin position="374"/>
        <end position="395"/>
    </location>
</feature>
<feature type="transmembrane region" description="Helical" evidence="10">
    <location>
        <begin position="344"/>
        <end position="362"/>
    </location>
</feature>
<feature type="transmembrane region" description="Helical" evidence="10">
    <location>
        <begin position="47"/>
        <end position="67"/>
    </location>
</feature>
<dbReference type="Proteomes" id="UP000320653">
    <property type="component" value="Unassembled WGS sequence"/>
</dbReference>
<keyword evidence="9" id="KW-0739">Sodium transport</keyword>
<evidence type="ECO:0000259" key="11">
    <source>
        <dbReference type="Pfam" id="PF00999"/>
    </source>
</evidence>
<feature type="transmembrane region" description="Helical" evidence="10">
    <location>
        <begin position="79"/>
        <end position="104"/>
    </location>
</feature>
<evidence type="ECO:0000256" key="7">
    <source>
        <dbReference type="ARBA" id="ARBA00023065"/>
    </source>
</evidence>
<dbReference type="GO" id="GO:0015386">
    <property type="term" value="F:potassium:proton antiporter activity"/>
    <property type="evidence" value="ECO:0007669"/>
    <property type="project" value="TreeGrafter"/>
</dbReference>
<keyword evidence="4 10" id="KW-0812">Transmembrane</keyword>
<feature type="transmembrane region" description="Helical" evidence="10">
    <location>
        <begin position="299"/>
        <end position="323"/>
    </location>
</feature>
<feature type="transmembrane region" description="Helical" evidence="10">
    <location>
        <begin position="231"/>
        <end position="249"/>
    </location>
</feature>
<dbReference type="RefSeq" id="WP_145637182.1">
    <property type="nucleotide sequence ID" value="NZ_VIWP01000003.1"/>
</dbReference>
<dbReference type="InterPro" id="IPR006153">
    <property type="entry name" value="Cation/H_exchanger_TM"/>
</dbReference>
<dbReference type="GO" id="GO:0005886">
    <property type="term" value="C:plasma membrane"/>
    <property type="evidence" value="ECO:0007669"/>
    <property type="project" value="UniProtKB-SubCell"/>
</dbReference>
<keyword evidence="2" id="KW-0813">Transport</keyword>
<dbReference type="Gene3D" id="6.10.140.1330">
    <property type="match status" value="1"/>
</dbReference>
<feature type="transmembrane region" description="Helical" evidence="10">
    <location>
        <begin position="178"/>
        <end position="198"/>
    </location>
</feature>
<comment type="caution">
    <text evidence="12">The sequence shown here is derived from an EMBL/GenBank/DDBJ whole genome shotgun (WGS) entry which is preliminary data.</text>
</comment>
<evidence type="ECO:0000256" key="2">
    <source>
        <dbReference type="ARBA" id="ARBA00022448"/>
    </source>
</evidence>
<proteinExistence type="predicted"/>
<protein>
    <submittedName>
        <fullName evidence="12">Sodium/proton antiporter (CPA1 family)</fullName>
    </submittedName>
</protein>
<dbReference type="EMBL" id="VIWP01000003">
    <property type="protein sequence ID" value="TWF54636.1"/>
    <property type="molecule type" value="Genomic_DNA"/>
</dbReference>
<evidence type="ECO:0000256" key="10">
    <source>
        <dbReference type="SAM" id="Phobius"/>
    </source>
</evidence>
<dbReference type="PANTHER" id="PTHR10110">
    <property type="entry name" value="SODIUM/HYDROGEN EXCHANGER"/>
    <property type="match status" value="1"/>
</dbReference>
<dbReference type="InterPro" id="IPR018422">
    <property type="entry name" value="Cation/H_exchanger_CPA1"/>
</dbReference>
<evidence type="ECO:0000313" key="13">
    <source>
        <dbReference type="Proteomes" id="UP000320653"/>
    </source>
</evidence>
<name>A0A561QWC5_9HYPH</name>
<evidence type="ECO:0000313" key="12">
    <source>
        <dbReference type="EMBL" id="TWF54636.1"/>
    </source>
</evidence>
<gene>
    <name evidence="12" type="ORF">FHW37_103506</name>
</gene>
<evidence type="ECO:0000256" key="3">
    <source>
        <dbReference type="ARBA" id="ARBA00022475"/>
    </source>
</evidence>
<evidence type="ECO:0000256" key="6">
    <source>
        <dbReference type="ARBA" id="ARBA00023053"/>
    </source>
</evidence>
<evidence type="ECO:0000256" key="5">
    <source>
        <dbReference type="ARBA" id="ARBA00022989"/>
    </source>
</evidence>
<evidence type="ECO:0000256" key="9">
    <source>
        <dbReference type="ARBA" id="ARBA00023201"/>
    </source>
</evidence>
<feature type="transmembrane region" description="Helical" evidence="10">
    <location>
        <begin position="203"/>
        <end position="225"/>
    </location>
</feature>